<dbReference type="InParanoid" id="A0A7L9FFP0"/>
<keyword evidence="1" id="KW-0175">Coiled coil</keyword>
<sequence>MYTIENRGYKVFIYKDVRLRQGVLVQGLPGIGLVGKIAVDYIVDTLGLEKVAELIGPGLLLPVGNAGVFVDQAGVLRPPSYKFYLYTGEERDVLFLTSEVQPVNWAQYDVAECVLDFFTSIGGKTVVGVCGTSSDTPSVEVVYAIANTGRAQELESLGLKKSAGGTITGACGLLPALAALRGLEGFVIMGSTHTPEPNLASSREVVRVLASLLKITIGLEGLDRLIQEEKTREEELRRELERIERAEEKKEGLPSWYV</sequence>
<name>A0A7L9FFP0_9CREN</name>
<dbReference type="SUPFAM" id="SSF159659">
    <property type="entry name" value="Cgl1923-like"/>
    <property type="match status" value="1"/>
</dbReference>
<gene>
    <name evidence="2" type="ORF">IG193_06605</name>
</gene>
<dbReference type="PANTHER" id="PTHR35610">
    <property type="entry name" value="3-ISOPROPYLMALATE DEHYDRATASE-RELATED"/>
    <property type="match status" value="1"/>
</dbReference>
<evidence type="ECO:0000313" key="2">
    <source>
        <dbReference type="EMBL" id="QOJ78421.1"/>
    </source>
</evidence>
<evidence type="ECO:0000313" key="3">
    <source>
        <dbReference type="Proteomes" id="UP000594121"/>
    </source>
</evidence>
<dbReference type="Proteomes" id="UP000594121">
    <property type="component" value="Chromosome"/>
</dbReference>
<dbReference type="InterPro" id="IPR038389">
    <property type="entry name" value="PSMG2_sf"/>
</dbReference>
<organism evidence="2 3">
    <name type="scientific">Infirmifilum lucidum</name>
    <dbReference type="NCBI Taxonomy" id="2776706"/>
    <lineage>
        <taxon>Archaea</taxon>
        <taxon>Thermoproteota</taxon>
        <taxon>Thermoprotei</taxon>
        <taxon>Thermofilales</taxon>
        <taxon>Thermofilaceae</taxon>
        <taxon>Infirmifilum</taxon>
    </lineage>
</organism>
<dbReference type="PANTHER" id="PTHR35610:SF7">
    <property type="entry name" value="3-ISOPROPYLMALATE DEHYDRATASE"/>
    <property type="match status" value="1"/>
</dbReference>
<dbReference type="InterPro" id="IPR019151">
    <property type="entry name" value="Proteasome_assmbl_chaperone_2"/>
</dbReference>
<protein>
    <submittedName>
        <fullName evidence="2">PAC2 family protein</fullName>
    </submittedName>
</protein>
<dbReference type="KEGG" id="thel:IG193_06605"/>
<dbReference type="RefSeq" id="WP_192818393.1">
    <property type="nucleotide sequence ID" value="NZ_CP062310.1"/>
</dbReference>
<reference evidence="2 3" key="1">
    <citation type="submission" date="2020-10" db="EMBL/GenBank/DDBJ databases">
        <title>Thermofilum lucidum 3507LT sp. nov. a novel member of Thermofilaceae family isolated from Chile hot spring, and proposal of description order Thermofilales.</title>
        <authorList>
            <person name="Zayulina K.S."/>
            <person name="Elcheninov A.G."/>
            <person name="Toshchakov S.V."/>
            <person name="Kublanov I.V."/>
        </authorList>
    </citation>
    <scope>NUCLEOTIDE SEQUENCE [LARGE SCALE GENOMIC DNA]</scope>
    <source>
        <strain evidence="2 3">3507LT</strain>
    </source>
</reference>
<dbReference type="Gene3D" id="3.40.50.10900">
    <property type="entry name" value="PAC-like subunit"/>
    <property type="match status" value="1"/>
</dbReference>
<proteinExistence type="predicted"/>
<dbReference type="Pfam" id="PF09754">
    <property type="entry name" value="PAC2"/>
    <property type="match status" value="1"/>
</dbReference>
<evidence type="ECO:0000256" key="1">
    <source>
        <dbReference type="SAM" id="Coils"/>
    </source>
</evidence>
<dbReference type="AlphaFoldDB" id="A0A7L9FFP0"/>
<keyword evidence="3" id="KW-1185">Reference proteome</keyword>
<accession>A0A7L9FFP0</accession>
<dbReference type="GeneID" id="59149551"/>
<feature type="coiled-coil region" evidence="1">
    <location>
        <begin position="219"/>
        <end position="253"/>
    </location>
</feature>
<dbReference type="EMBL" id="CP062310">
    <property type="protein sequence ID" value="QOJ78421.1"/>
    <property type="molecule type" value="Genomic_DNA"/>
</dbReference>